<evidence type="ECO:0000313" key="2">
    <source>
        <dbReference type="EMBL" id="MFD2732497.1"/>
    </source>
</evidence>
<keyword evidence="2" id="KW-0328">Glycosyltransferase</keyword>
<dbReference type="EMBL" id="JBHULV010000044">
    <property type="protein sequence ID" value="MFD2732497.1"/>
    <property type="molecule type" value="Genomic_DNA"/>
</dbReference>
<dbReference type="SUPFAM" id="SSF53756">
    <property type="entry name" value="UDP-Glycosyltransferase/glycogen phosphorylase"/>
    <property type="match status" value="1"/>
</dbReference>
<dbReference type="PANTHER" id="PTHR12526">
    <property type="entry name" value="GLYCOSYLTRANSFERASE"/>
    <property type="match status" value="1"/>
</dbReference>
<dbReference type="RefSeq" id="WP_379040207.1">
    <property type="nucleotide sequence ID" value="NZ_JBHSKW010000001.1"/>
</dbReference>
<dbReference type="CDD" id="cd03801">
    <property type="entry name" value="GT4_PimA-like"/>
    <property type="match status" value="1"/>
</dbReference>
<dbReference type="Proteomes" id="UP001597546">
    <property type="component" value="Unassembled WGS sequence"/>
</dbReference>
<reference evidence="3" key="1">
    <citation type="journal article" date="2019" name="Int. J. Syst. Evol. Microbiol.">
        <title>The Global Catalogue of Microorganisms (GCM) 10K type strain sequencing project: providing services to taxonomists for standard genome sequencing and annotation.</title>
        <authorList>
            <consortium name="The Broad Institute Genomics Platform"/>
            <consortium name="The Broad Institute Genome Sequencing Center for Infectious Disease"/>
            <person name="Wu L."/>
            <person name="Ma J."/>
        </authorList>
    </citation>
    <scope>NUCLEOTIDE SEQUENCE [LARGE SCALE GENOMIC DNA]</scope>
    <source>
        <strain evidence="3">KCTC 42456</strain>
    </source>
</reference>
<dbReference type="GO" id="GO:0016757">
    <property type="term" value="F:glycosyltransferase activity"/>
    <property type="evidence" value="ECO:0007669"/>
    <property type="project" value="UniProtKB-KW"/>
</dbReference>
<gene>
    <name evidence="2" type="ORF">ACFSSE_12370</name>
</gene>
<comment type="caution">
    <text evidence="2">The sequence shown here is derived from an EMBL/GenBank/DDBJ whole genome shotgun (WGS) entry which is preliminary data.</text>
</comment>
<accession>A0ABW5TUN1</accession>
<name>A0ABW5TUN1_9SPHI</name>
<evidence type="ECO:0000313" key="3">
    <source>
        <dbReference type="Proteomes" id="UP001597546"/>
    </source>
</evidence>
<organism evidence="2 3">
    <name type="scientific">Pedobacter alpinus</name>
    <dbReference type="NCBI Taxonomy" id="1590643"/>
    <lineage>
        <taxon>Bacteria</taxon>
        <taxon>Pseudomonadati</taxon>
        <taxon>Bacteroidota</taxon>
        <taxon>Sphingobacteriia</taxon>
        <taxon>Sphingobacteriales</taxon>
        <taxon>Sphingobacteriaceae</taxon>
        <taxon>Pedobacter</taxon>
    </lineage>
</organism>
<evidence type="ECO:0000259" key="1">
    <source>
        <dbReference type="Pfam" id="PF00534"/>
    </source>
</evidence>
<dbReference type="Gene3D" id="3.40.50.2000">
    <property type="entry name" value="Glycogen Phosphorylase B"/>
    <property type="match status" value="2"/>
</dbReference>
<proteinExistence type="predicted"/>
<keyword evidence="2" id="KW-0808">Transferase</keyword>
<keyword evidence="3" id="KW-1185">Reference proteome</keyword>
<feature type="domain" description="Glycosyl transferase family 1" evidence="1">
    <location>
        <begin position="170"/>
        <end position="334"/>
    </location>
</feature>
<dbReference type="Pfam" id="PF00534">
    <property type="entry name" value="Glycos_transf_1"/>
    <property type="match status" value="1"/>
</dbReference>
<sequence length="356" mass="40640">MNIIITAPSLNSNFNVSGISSVASFIIAKNPSKNYIHFEIGKRDNDGRGFTRVLNILKSYFKWLYVLLSTKNKLVHFNLPLDAKSVIRDCPLIIITKFLGVKMIIHIHGGAYIANHNIPSWAKFLIKICFNGKNPKIVLGQTEKEFIVDTFKCKNVEVLPNSLNLDDAVDFNRNENVDNELKFLFLGRISKEKGIEYIYQAFKTLKEQQFPIKFYMAGKGEEEQEYVKKFRDLLNSDFIFEGVIFGEKKTQLLKDCNIFLLPSFFEGLPISLLEAMSFGQVAITTNVGSIKYVVENKINGLFVKTKNSQDIVDAILAVSNNQELKTKIAIQAKQTVFNNFNPINYIKKLNQIYSYE</sequence>
<protein>
    <submittedName>
        <fullName evidence="2">Glycosyltransferase family 4 protein</fullName>
        <ecNumber evidence="2">2.4.-.-</ecNumber>
    </submittedName>
</protein>
<dbReference type="EC" id="2.4.-.-" evidence="2"/>
<dbReference type="InterPro" id="IPR001296">
    <property type="entry name" value="Glyco_trans_1"/>
</dbReference>